<proteinExistence type="predicted"/>
<feature type="compositionally biased region" description="Low complexity" evidence="1">
    <location>
        <begin position="225"/>
        <end position="243"/>
    </location>
</feature>
<name>A0A6H0XQH4_9PEZI</name>
<feature type="region of interest" description="Disordered" evidence="1">
    <location>
        <begin position="45"/>
        <end position="64"/>
    </location>
</feature>
<dbReference type="Proteomes" id="UP000503462">
    <property type="component" value="Chromosome 2"/>
</dbReference>
<feature type="region of interest" description="Disordered" evidence="1">
    <location>
        <begin position="218"/>
        <end position="273"/>
    </location>
</feature>
<feature type="region of interest" description="Disordered" evidence="1">
    <location>
        <begin position="100"/>
        <end position="147"/>
    </location>
</feature>
<evidence type="ECO:0000313" key="3">
    <source>
        <dbReference type="Proteomes" id="UP000503462"/>
    </source>
</evidence>
<dbReference type="OrthoDB" id="5380370at2759"/>
<feature type="compositionally biased region" description="Polar residues" evidence="1">
    <location>
        <begin position="113"/>
        <end position="129"/>
    </location>
</feature>
<dbReference type="EMBL" id="CP051140">
    <property type="protein sequence ID" value="QIW96900.1"/>
    <property type="molecule type" value="Genomic_DNA"/>
</dbReference>
<organism evidence="2 3">
    <name type="scientific">Peltaster fructicola</name>
    <dbReference type="NCBI Taxonomy" id="286661"/>
    <lineage>
        <taxon>Eukaryota</taxon>
        <taxon>Fungi</taxon>
        <taxon>Dikarya</taxon>
        <taxon>Ascomycota</taxon>
        <taxon>Pezizomycotina</taxon>
        <taxon>Dothideomycetes</taxon>
        <taxon>Dothideomycetes incertae sedis</taxon>
        <taxon>Peltaster</taxon>
    </lineage>
</organism>
<evidence type="ECO:0000256" key="1">
    <source>
        <dbReference type="SAM" id="MobiDB-lite"/>
    </source>
</evidence>
<sequence length="509" mass="56397">MLSSARRGTVAVCDRASSNSKAAQQNVAGNPTVEAVNAVSQLLRRASTTESPRRTLTKGKGKADDMYQSVPAISPEEYQKLPHSIQRKYFSSEERLQIAQRSAVEKRQRQPSKKTAVSTPALRSTTSTEFVKRRKTVKKSDTKKQRRSSLPLIFTAEAAKGEAAWFDSLPEKVKRSQFDDNERTAFSQTAPLDRPHTSSSHKPILDHFCWDKNRSASAEVPRMPSSPCTTLSSHSPSPSFATSHSHESRASNRTPHSSRLPPALTIPKSRTPEQERLASRRNFLLHPIPLPPPVLAPVTTLLSPDTAEHLEANQFSSIIVRLEESPSDADITPTQELDMAHHKLKNAPPAWYDEKLDFGFDDRKPPGNISDAWELPRTLSPSISDTASSHGPMTPISPALHSFDLKPEHSTIQAEQNNVTNFSHLQSQRSYEVLKPRRGGPKHLVDGFYEGQATSQPYSITVHYDNQDPLALETLPVCDDLTGSQGAFAVHNDNGSRGFRKVLKVIRGH</sequence>
<reference evidence="2 3" key="1">
    <citation type="journal article" date="2016" name="Sci. Rep.">
        <title>Peltaster fructicola genome reveals evolution from an invasive phytopathogen to an ectophytic parasite.</title>
        <authorList>
            <person name="Xu C."/>
            <person name="Chen H."/>
            <person name="Gleason M.L."/>
            <person name="Xu J.R."/>
            <person name="Liu H."/>
            <person name="Zhang R."/>
            <person name="Sun G."/>
        </authorList>
    </citation>
    <scope>NUCLEOTIDE SEQUENCE [LARGE SCALE GENOMIC DNA]</scope>
    <source>
        <strain evidence="2 3">LNHT1506</strain>
    </source>
</reference>
<evidence type="ECO:0000313" key="2">
    <source>
        <dbReference type="EMBL" id="QIW96900.1"/>
    </source>
</evidence>
<keyword evidence="3" id="KW-1185">Reference proteome</keyword>
<protein>
    <submittedName>
        <fullName evidence="2">Uncharacterized protein</fullName>
    </submittedName>
</protein>
<accession>A0A6H0XQH4</accession>
<dbReference type="AlphaFoldDB" id="A0A6H0XQH4"/>
<gene>
    <name evidence="2" type="ORF">AMS68_002418</name>
</gene>